<reference evidence="3 4" key="1">
    <citation type="submission" date="2021-01" db="EMBL/GenBank/DDBJ databases">
        <title>Whole genome shotgun sequence of Actinoplanes palleronii NBRC 14916.</title>
        <authorList>
            <person name="Komaki H."/>
            <person name="Tamura T."/>
        </authorList>
    </citation>
    <scope>NUCLEOTIDE SEQUENCE [LARGE SCALE GENOMIC DNA]</scope>
    <source>
        <strain evidence="3 4">NBRC 14916</strain>
    </source>
</reference>
<accession>A0ABQ4BM63</accession>
<dbReference type="Proteomes" id="UP000624709">
    <property type="component" value="Unassembled WGS sequence"/>
</dbReference>
<dbReference type="RefSeq" id="WP_067698578.1">
    <property type="nucleotide sequence ID" value="NZ_BAAATY010000015.1"/>
</dbReference>
<evidence type="ECO:0000313" key="3">
    <source>
        <dbReference type="EMBL" id="GIE71396.1"/>
    </source>
</evidence>
<feature type="compositionally biased region" description="Low complexity" evidence="1">
    <location>
        <begin position="36"/>
        <end position="50"/>
    </location>
</feature>
<gene>
    <name evidence="3" type="ORF">Apa02nite_075040</name>
</gene>
<feature type="signal peptide" evidence="2">
    <location>
        <begin position="1"/>
        <end position="19"/>
    </location>
</feature>
<feature type="region of interest" description="Disordered" evidence="1">
    <location>
        <begin position="20"/>
        <end position="61"/>
    </location>
</feature>
<evidence type="ECO:0008006" key="5">
    <source>
        <dbReference type="Google" id="ProtNLM"/>
    </source>
</evidence>
<organism evidence="3 4">
    <name type="scientific">Actinoplanes palleronii</name>
    <dbReference type="NCBI Taxonomy" id="113570"/>
    <lineage>
        <taxon>Bacteria</taxon>
        <taxon>Bacillati</taxon>
        <taxon>Actinomycetota</taxon>
        <taxon>Actinomycetes</taxon>
        <taxon>Micromonosporales</taxon>
        <taxon>Micromonosporaceae</taxon>
        <taxon>Actinoplanes</taxon>
    </lineage>
</organism>
<feature type="chain" id="PRO_5046220667" description="Secreted protein" evidence="2">
    <location>
        <begin position="20"/>
        <end position="193"/>
    </location>
</feature>
<comment type="caution">
    <text evidence="3">The sequence shown here is derived from an EMBL/GenBank/DDBJ whole genome shotgun (WGS) entry which is preliminary data.</text>
</comment>
<dbReference type="PROSITE" id="PS51257">
    <property type="entry name" value="PROKAR_LIPOPROTEIN"/>
    <property type="match status" value="1"/>
</dbReference>
<proteinExistence type="predicted"/>
<keyword evidence="4" id="KW-1185">Reference proteome</keyword>
<feature type="compositionally biased region" description="Polar residues" evidence="1">
    <location>
        <begin position="21"/>
        <end position="35"/>
    </location>
</feature>
<evidence type="ECO:0000256" key="2">
    <source>
        <dbReference type="SAM" id="SignalP"/>
    </source>
</evidence>
<name>A0ABQ4BM63_9ACTN</name>
<evidence type="ECO:0000313" key="4">
    <source>
        <dbReference type="Proteomes" id="UP000624709"/>
    </source>
</evidence>
<evidence type="ECO:0000256" key="1">
    <source>
        <dbReference type="SAM" id="MobiDB-lite"/>
    </source>
</evidence>
<dbReference type="EMBL" id="BOMS01000124">
    <property type="protein sequence ID" value="GIE71396.1"/>
    <property type="molecule type" value="Genomic_DNA"/>
</dbReference>
<sequence length="193" mass="20217">MRRTLVLVAVATLALSACGSPEQTEAAGNTATGGQVATLTSPSAAVSASPKAQRPRERLDTTPEEYEQMLGPYTTCMTEHGVNPKGVGGTGSGTGAKPASEKDVAEFDEANRVCEPQYLPLPPWEKDPANPEAKDFARDVVKCLRAKGVKYVEVDADGISIALGGDQNDSRSISMGLDLIPGCERKIAAALKD</sequence>
<keyword evidence="2" id="KW-0732">Signal</keyword>
<protein>
    <recommendedName>
        <fullName evidence="5">Secreted protein</fullName>
    </recommendedName>
</protein>